<gene>
    <name evidence="8" type="ORF">BF17_17615</name>
</gene>
<comment type="subcellular location">
    <subcellularLocation>
        <location evidence="1">Periplasm</location>
    </subcellularLocation>
</comment>
<comment type="similarity">
    <text evidence="2">Belongs to the FlgA family.</text>
</comment>
<dbReference type="CDD" id="cd11614">
    <property type="entry name" value="SAF_CpaB_FlgA_like"/>
    <property type="match status" value="1"/>
</dbReference>
<evidence type="ECO:0000256" key="1">
    <source>
        <dbReference type="ARBA" id="ARBA00004418"/>
    </source>
</evidence>
<keyword evidence="8" id="KW-0969">Cilium</keyword>
<sequence length="273" mass="30059">MNSVTLRKAVITKEDRDGDEKKMVVKRKNIIIVALGLLLLHHILPHRVLAHQTLATQTLATQTLTTQTLANQTLATNLSTQVDQFFQQQYPDKESLVKVVIKTPQSQWPQCDAPEITLPANARPWGSVSLSVRCEGQRRFIQTQVQVSGRYAVAARRLAAGEKISTQDIQMKQGRLDTLPPGALLDTHFAQGAVSLRQINAGQPLTRNMLRRLWLVKTGQDVQVLAQGDGFNVNSNGKAMNNGAAQETIRVRMPSGQIVSGTVADDGTIRIML</sequence>
<dbReference type="Pfam" id="PF13144">
    <property type="entry name" value="ChapFlgA"/>
    <property type="match status" value="1"/>
</dbReference>
<protein>
    <recommendedName>
        <fullName evidence="3">Flagella basal body P-ring formation protein FlgA</fullName>
    </recommendedName>
</protein>
<keyword evidence="8" id="KW-0966">Cell projection</keyword>
<dbReference type="Gene3D" id="2.30.30.760">
    <property type="match status" value="1"/>
</dbReference>
<dbReference type="InterPro" id="IPR013974">
    <property type="entry name" value="SAF"/>
</dbReference>
<dbReference type="InterPro" id="IPR041231">
    <property type="entry name" value="FlgA_N"/>
</dbReference>
<accession>A0ABM5Q0T7</accession>
<dbReference type="PANTHER" id="PTHR36307">
    <property type="entry name" value="FLAGELLA BASAL BODY P-RING FORMATION PROTEIN FLGA"/>
    <property type="match status" value="1"/>
</dbReference>
<reference evidence="8 9" key="1">
    <citation type="journal article" date="2014" name="Genome Announc.">
        <title>Genome Sequence of Yersinia similis Y228T, a Member of the Yersinia pseudotuberculosis Complex.</title>
        <authorList>
            <person name="Sprague L.D."/>
            <person name="Neubauer H."/>
        </authorList>
    </citation>
    <scope>NUCLEOTIDE SEQUENCE [LARGE SCALE GENOMIC DNA]</scope>
    <source>
        <strain evidence="8 9">228</strain>
    </source>
</reference>
<evidence type="ECO:0000256" key="2">
    <source>
        <dbReference type="ARBA" id="ARBA00010474"/>
    </source>
</evidence>
<evidence type="ECO:0000256" key="5">
    <source>
        <dbReference type="ARBA" id="ARBA00022764"/>
    </source>
</evidence>
<dbReference type="NCBIfam" id="TIGR03170">
    <property type="entry name" value="flgA_cterm"/>
    <property type="match status" value="1"/>
</dbReference>
<dbReference type="SMART" id="SM00858">
    <property type="entry name" value="SAF"/>
    <property type="match status" value="1"/>
</dbReference>
<keyword evidence="5" id="KW-0574">Periplasm</keyword>
<name>A0ABM5Q0T7_9GAMM</name>
<dbReference type="EMBL" id="CP007230">
    <property type="protein sequence ID" value="AHK20904.1"/>
    <property type="molecule type" value="Genomic_DNA"/>
</dbReference>
<evidence type="ECO:0000256" key="6">
    <source>
        <dbReference type="ARBA" id="ARBA00025643"/>
    </source>
</evidence>
<evidence type="ECO:0000313" key="9">
    <source>
        <dbReference type="Proteomes" id="UP000019439"/>
    </source>
</evidence>
<proteinExistence type="inferred from homology"/>
<dbReference type="Proteomes" id="UP000019439">
    <property type="component" value="Chromosome"/>
</dbReference>
<feature type="domain" description="SAF" evidence="7">
    <location>
        <begin position="149"/>
        <end position="211"/>
    </location>
</feature>
<dbReference type="PANTHER" id="PTHR36307:SF1">
    <property type="entry name" value="FLAGELLA BASAL BODY P-RING FORMATION PROTEIN FLGA"/>
    <property type="match status" value="1"/>
</dbReference>
<evidence type="ECO:0000259" key="7">
    <source>
        <dbReference type="SMART" id="SM00858"/>
    </source>
</evidence>
<dbReference type="InterPro" id="IPR017585">
    <property type="entry name" value="SAF_FlgA"/>
</dbReference>
<keyword evidence="9" id="KW-1185">Reference proteome</keyword>
<organism evidence="8 9">
    <name type="scientific">Yersinia similis</name>
    <dbReference type="NCBI Taxonomy" id="367190"/>
    <lineage>
        <taxon>Bacteria</taxon>
        <taxon>Pseudomonadati</taxon>
        <taxon>Pseudomonadota</taxon>
        <taxon>Gammaproteobacteria</taxon>
        <taxon>Enterobacterales</taxon>
        <taxon>Yersiniaceae</taxon>
        <taxon>Yersinia</taxon>
    </lineage>
</organism>
<dbReference type="InterPro" id="IPR039246">
    <property type="entry name" value="Flagellar_FlgA"/>
</dbReference>
<evidence type="ECO:0000256" key="4">
    <source>
        <dbReference type="ARBA" id="ARBA00022729"/>
    </source>
</evidence>
<dbReference type="Pfam" id="PF17656">
    <property type="entry name" value="ChapFlgA_N"/>
    <property type="match status" value="1"/>
</dbReference>
<keyword evidence="4" id="KW-0732">Signal</keyword>
<evidence type="ECO:0000313" key="8">
    <source>
        <dbReference type="EMBL" id="AHK20904.1"/>
    </source>
</evidence>
<dbReference type="Gene3D" id="3.90.1210.10">
    <property type="entry name" value="Antifreeze-like/N-acetylneuraminic acid synthase C-terminal domain"/>
    <property type="match status" value="1"/>
</dbReference>
<evidence type="ECO:0000256" key="3">
    <source>
        <dbReference type="ARBA" id="ARBA00014754"/>
    </source>
</evidence>
<comment type="function">
    <text evidence="6">Involved in the assembly process of the P-ring formation. It may associate with FlgF on the rod constituting a structure essential for the P-ring assembly or may act as a modulator protein for the P-ring assembly.</text>
</comment>
<keyword evidence="8" id="KW-0282">Flagellum</keyword>